<evidence type="ECO:0000259" key="2">
    <source>
        <dbReference type="Pfam" id="PF13731"/>
    </source>
</evidence>
<organism evidence="3 4">
    <name type="scientific">Vagococcus lutrae</name>
    <dbReference type="NCBI Taxonomy" id="81947"/>
    <lineage>
        <taxon>Bacteria</taxon>
        <taxon>Bacillati</taxon>
        <taxon>Bacillota</taxon>
        <taxon>Bacilli</taxon>
        <taxon>Lactobacillales</taxon>
        <taxon>Enterococcaceae</taxon>
        <taxon>Vagococcus</taxon>
    </lineage>
</organism>
<accession>A0AAE9XJD8</accession>
<protein>
    <submittedName>
        <fullName evidence="3">WxL domain-containing protein</fullName>
    </submittedName>
</protein>
<keyword evidence="1" id="KW-0732">Signal</keyword>
<proteinExistence type="predicted"/>
<gene>
    <name evidence="3" type="ORF">PML95_02980</name>
</gene>
<feature type="domain" description="WxL" evidence="2">
    <location>
        <begin position="924"/>
        <end position="1131"/>
    </location>
</feature>
<dbReference type="EMBL" id="CP116507">
    <property type="protein sequence ID" value="WCG23220.1"/>
    <property type="molecule type" value="Genomic_DNA"/>
</dbReference>
<reference evidence="3" key="1">
    <citation type="submission" date="2023-01" db="EMBL/GenBank/DDBJ databases">
        <title>Oxazolidinone resistance genes in florfenicol resistant enterococci from beef cattle and veal calves at slaughter.</title>
        <authorList>
            <person name="Biggel M."/>
        </authorList>
    </citation>
    <scope>NUCLEOTIDE SEQUENCE</scope>
    <source>
        <strain evidence="3">K204-1</strain>
    </source>
</reference>
<dbReference type="RefSeq" id="WP_272163565.1">
    <property type="nucleotide sequence ID" value="NZ_CP116507.1"/>
</dbReference>
<dbReference type="InterPro" id="IPR027994">
    <property type="entry name" value="WxL_dom"/>
</dbReference>
<feature type="signal peptide" evidence="1">
    <location>
        <begin position="1"/>
        <end position="27"/>
    </location>
</feature>
<sequence length="1133" mass="127229">MKIKKVVSLLRKIVLIGCFLPVLNSYAASIDVFNISAVQEEIVAGDIALFNLILTLNPEQESTTDYELIVDLPESKGQLLNTDNELQIDGVTPTKEGHQLIYHFKKGTPIGSYKIVLKWRTENGAYKENEKINVRGTLKKEASLVAESTDELTINSSFSMNVLTALEEHLNPRETQATPWAGDEIILKVSANVPFKNKGMSFIKPSSPIMIEYTLDDNIEFLQPEPGTPAPKVIEHNKIIWEFAAPSIEEQVKATENVWSQELYFRVKFKDNAPAFKKLVSSVQGKAETLTNQPVVTAPSQFTIMLSTDGSTYPEYSGYGILGLYNWGPEDGKGKIHKGGRSKDPSVYSNATLGFGMRPTVGHAYTENASKSFQFYKVRFDVDPHLDVTSVFLGKNFFLVSGETEILPAFFNPIVNLDILYEGETTPVRALTHLNPNIYYSALEMNIDTSKTIKSLLFDFEFAPSGLFITDGILYYTKIKDSYKDYIGEVKSEMTVELSGENRGEDIVHYTYSKNGAYNHLKGAYIDNPSWANGAASRNAHIVEEPQFDRKILMTEIDIENQKENIVSVPNQEVSVSLKNDASSFESFKGPFTSYILLPEGVHYDDQQPFIEKVTDNYQGLSQEMLKLTWSEQEMQPNSSRQEKFHVNIIEQEAKSNLLFELYTFSEDDEIIAPKTNQPIMTDTIQLKDESDINSNGDTDEMVFVSGKQYSFVKSGKVKPSVAFKNWKEPLTDELAINFNHLKQPVTQVYYFDNVTDSHFDQLTLIGQIPNLNSYDLVRNIAMSNEFSTTLTGEIVLPKEWQDKVDVTYCEDEYPALANLIDKHTVYPPGVSQIENHAHAQAGTWKSADSVQDYSKVTHFKIEKKEEIETISGRGIKVSVPLAMPLYFPKKDVEACLTSGNFLVGVNDLYPARSNIGKLKIERQLPVPPLNPLEPIINQPVQPIDPTPLPSVDKSELAINYASHFDFGTHESSKEAKVYNALGQKLKNKAGLFPYYAQVTDARSMESHAGTGWKLTLTQRGLMRFGTKNKHYLLGSKIRFKNGEIIPEKDNQYDKPSVVESAFEFMPLTPTQDVTVKLVEASDGQGYGTWLYRFGSNEEAATNSISLHVPGQTSVYPGTAYQTDFIWTLSDSY</sequence>
<evidence type="ECO:0000313" key="4">
    <source>
        <dbReference type="Proteomes" id="UP001179600"/>
    </source>
</evidence>
<feature type="chain" id="PRO_5041943325" evidence="1">
    <location>
        <begin position="28"/>
        <end position="1133"/>
    </location>
</feature>
<dbReference type="AlphaFoldDB" id="A0AAE9XJD8"/>
<dbReference type="Pfam" id="PF13731">
    <property type="entry name" value="WxL"/>
    <property type="match status" value="1"/>
</dbReference>
<evidence type="ECO:0000256" key="1">
    <source>
        <dbReference type="SAM" id="SignalP"/>
    </source>
</evidence>
<name>A0AAE9XJD8_9ENTE</name>
<evidence type="ECO:0000313" key="3">
    <source>
        <dbReference type="EMBL" id="WCG23220.1"/>
    </source>
</evidence>
<dbReference type="Proteomes" id="UP001179600">
    <property type="component" value="Chromosome"/>
</dbReference>